<accession>A0A1V8T2B3</accession>
<reference evidence="7" key="1">
    <citation type="submission" date="2017-03" db="EMBL/GenBank/DDBJ databases">
        <title>Genomes of endolithic fungi from Antarctica.</title>
        <authorList>
            <person name="Coleine C."/>
            <person name="Masonjones S."/>
            <person name="Stajich J.E."/>
        </authorList>
    </citation>
    <scope>NUCLEOTIDE SEQUENCE [LARGE SCALE GENOMIC DNA]</scope>
    <source>
        <strain evidence="7">CCFEE 5527</strain>
    </source>
</reference>
<keyword evidence="1" id="KW-0677">Repeat</keyword>
<dbReference type="InterPro" id="IPR031350">
    <property type="entry name" value="Goodbye_dom"/>
</dbReference>
<dbReference type="InterPro" id="IPR056884">
    <property type="entry name" value="NPHP3-like_N"/>
</dbReference>
<keyword evidence="2" id="KW-0802">TPR repeat</keyword>
<evidence type="ECO:0000313" key="6">
    <source>
        <dbReference type="EMBL" id="OQO05358.1"/>
    </source>
</evidence>
<feature type="compositionally biased region" description="Low complexity" evidence="3">
    <location>
        <begin position="1374"/>
        <end position="1393"/>
    </location>
</feature>
<dbReference type="EMBL" id="NAJO01000019">
    <property type="protein sequence ID" value="OQO05358.1"/>
    <property type="molecule type" value="Genomic_DNA"/>
</dbReference>
<dbReference type="OrthoDB" id="448455at2759"/>
<feature type="compositionally biased region" description="Acidic residues" evidence="3">
    <location>
        <begin position="1344"/>
        <end position="1356"/>
    </location>
</feature>
<dbReference type="Proteomes" id="UP000192596">
    <property type="component" value="Unassembled WGS sequence"/>
</dbReference>
<gene>
    <name evidence="6" type="ORF">B0A48_09126</name>
</gene>
<dbReference type="SUPFAM" id="SSF52540">
    <property type="entry name" value="P-loop containing nucleoside triphosphate hydrolases"/>
    <property type="match status" value="1"/>
</dbReference>
<evidence type="ECO:0000313" key="7">
    <source>
        <dbReference type="Proteomes" id="UP000192596"/>
    </source>
</evidence>
<dbReference type="Pfam" id="PF17109">
    <property type="entry name" value="Goodbye"/>
    <property type="match status" value="1"/>
</dbReference>
<dbReference type="SUPFAM" id="SSF48452">
    <property type="entry name" value="TPR-like"/>
    <property type="match status" value="1"/>
</dbReference>
<feature type="region of interest" description="Disordered" evidence="3">
    <location>
        <begin position="1342"/>
        <end position="1421"/>
    </location>
</feature>
<dbReference type="Pfam" id="PF24883">
    <property type="entry name" value="NPHP3_N"/>
    <property type="match status" value="1"/>
</dbReference>
<feature type="domain" description="Nephrocystin 3-like N-terminal" evidence="5">
    <location>
        <begin position="293"/>
        <end position="467"/>
    </location>
</feature>
<evidence type="ECO:0000256" key="3">
    <source>
        <dbReference type="SAM" id="MobiDB-lite"/>
    </source>
</evidence>
<sequence>MSGSEFDRIWQEASRRYAEISGKRLEELPRFRTADELIRNVDNQNKDYKHFREKSHGLLAVLSAAVKPIELVGNLAAGAASMAFPPSGMVFGAAMYLINAAKGVSASLDAIAGLLDVLKDFTVRLSMYERADLSKELREKLTQILTTVLEIFARSTKKIKDGFLTRLKTFGKNVLLGNDTEMQGLLGTLGKLTDAEDRLVGAETLVEVKQAHKGVEMIQVSMTEQTMAMQGLQISQHDTLSGIGQIMGAMEEARSVAKEEKDLKHLEALKTLLAPSGNPPERIDQIRREQVPGSGDWIRQEQALVSWIETDDKPVLWISGNPGSGKSFLMYNIIQHLTDLTQSSTSEVSEDSSVAFAFFRDNNDLTRSVQQAFRDIAYQLTQNDPACAKYLATATHGNAEIGSIRTAWRVLFANYWLKPSENEGTAYILLDGLDEAFNEDRLILFELLKDVLEAGSDSRLKIAMLGRPQVIYDIIDNLEEEPPSILIDATKNGGDIAHYVEASIKKKRALSKVSKKLQATIVETLTSKAGGMFMWVKLMVEELNRKAQRSRESDVEKALNEAPKGLTEMLKHVLEGYSSSLSEAEASDLNDMLMWVALAQRPLFLGELDSVLRLKSDEGQGVIDLEGQLRKSYASLFTLTRDDGLSTAELLAPKRGEDEDEDIEDAVAGAEQEDGADDLDYPTEFDSNPRTTTVSFSHASISDFFRNPKHGKVSQPECPPVGVDFELAKIVMVKTSVALIVDETLVARMKDSVSLRPYGALQWLEYAKQADRKVATPEEQVIIGKHMADILHDPKHHPTWVGLRGWNIWREDLAGAVIPWLKHPEVIDSTTTERADWLRTIEPEKSLEVFGPAMKYMSERWLNPGTLWWSHTIVPKIIYVWRTRKEGGTYEDSDSLTVEQIVDTAEWAALEKTAEWYRRLAMTCRDYNHYDEARSYFEKVLEIDPSLWLAQGGIAVMLKAKGDYQAAIDSDENHLKVIDADTTRDEAYKNSVGRQPAYRRMADCYWALSQAINNDFTLETYEIDRKATKYFQLSLKLLSTDYDAVTTCFRFWDGVADLGLPYGKSEEELNEKKTSESVEVPTPQECFEEIMNLLHDLNDTQRKDDPANTNLTHYLWEYKYAEDDYFDMMARAAKGTGELEWLQGRYRDAIAAAKKKLQPVVAACLNLCLANLYFAYGDEEHKALRIWETVGTESAVNTKAETDIMYARRGALNRLGWYCIIKAAEDENHKDKWIGKLERILARQQGRRGMAAVMQDSMPPSDIALYIAAWYRQNGRTEEARELAKPHIRDAIIILSDDDPSNDYEGYWNLSEALVAVGDEANAIAIMHALRPMRDGVAVLASDPPEEEEEDDDGADDATTGDTKEASSDAPTNEAPTSEAPTSEAATDATESGEAADDAEGEADDDDDSDSDDEDDDSGWSCDGPCSRGFPYFDGAFMCRLDGTQLCDLCYALLHSEEGLPVRICSRKHEFLKVPELATRFKEGEIVVDGVVKGVEEWKAGLKRSYGI</sequence>
<dbReference type="Gene3D" id="1.25.40.10">
    <property type="entry name" value="Tetratricopeptide repeat domain"/>
    <property type="match status" value="1"/>
</dbReference>
<feature type="compositionally biased region" description="Acidic residues" evidence="3">
    <location>
        <begin position="1394"/>
        <end position="1418"/>
    </location>
</feature>
<feature type="domain" description="Fungal STAND N-terminal Goodbye" evidence="4">
    <location>
        <begin position="10"/>
        <end position="128"/>
    </location>
</feature>
<dbReference type="InterPro" id="IPR019734">
    <property type="entry name" value="TPR_rpt"/>
</dbReference>
<feature type="repeat" description="TPR" evidence="2">
    <location>
        <begin position="914"/>
        <end position="947"/>
    </location>
</feature>
<dbReference type="InterPro" id="IPR011990">
    <property type="entry name" value="TPR-like_helical_dom_sf"/>
</dbReference>
<name>A0A1V8T2B3_9PEZI</name>
<evidence type="ECO:0000256" key="1">
    <source>
        <dbReference type="ARBA" id="ARBA00022737"/>
    </source>
</evidence>
<evidence type="ECO:0000259" key="5">
    <source>
        <dbReference type="Pfam" id="PF24883"/>
    </source>
</evidence>
<dbReference type="PANTHER" id="PTHR10039">
    <property type="entry name" value="AMELOGENIN"/>
    <property type="match status" value="1"/>
</dbReference>
<dbReference type="InParanoid" id="A0A1V8T2B3"/>
<keyword evidence="7" id="KW-1185">Reference proteome</keyword>
<dbReference type="SMART" id="SM00028">
    <property type="entry name" value="TPR"/>
    <property type="match status" value="2"/>
</dbReference>
<dbReference type="Gene3D" id="3.40.50.300">
    <property type="entry name" value="P-loop containing nucleotide triphosphate hydrolases"/>
    <property type="match status" value="1"/>
</dbReference>
<dbReference type="PANTHER" id="PTHR10039:SF17">
    <property type="entry name" value="FUNGAL STAND N-TERMINAL GOODBYE DOMAIN-CONTAINING PROTEIN-RELATED"/>
    <property type="match status" value="1"/>
</dbReference>
<comment type="caution">
    <text evidence="6">The sequence shown here is derived from an EMBL/GenBank/DDBJ whole genome shotgun (WGS) entry which is preliminary data.</text>
</comment>
<evidence type="ECO:0000256" key="2">
    <source>
        <dbReference type="PROSITE-ProRule" id="PRU00339"/>
    </source>
</evidence>
<dbReference type="PROSITE" id="PS50005">
    <property type="entry name" value="TPR"/>
    <property type="match status" value="1"/>
</dbReference>
<dbReference type="InterPro" id="IPR027417">
    <property type="entry name" value="P-loop_NTPase"/>
</dbReference>
<protein>
    <submittedName>
        <fullName evidence="6">Uncharacterized protein</fullName>
    </submittedName>
</protein>
<organism evidence="6 7">
    <name type="scientific">Cryoendolithus antarcticus</name>
    <dbReference type="NCBI Taxonomy" id="1507870"/>
    <lineage>
        <taxon>Eukaryota</taxon>
        <taxon>Fungi</taxon>
        <taxon>Dikarya</taxon>
        <taxon>Ascomycota</taxon>
        <taxon>Pezizomycotina</taxon>
        <taxon>Dothideomycetes</taxon>
        <taxon>Dothideomycetidae</taxon>
        <taxon>Cladosporiales</taxon>
        <taxon>Cladosporiaceae</taxon>
        <taxon>Cryoendolithus</taxon>
    </lineage>
</organism>
<evidence type="ECO:0000259" key="4">
    <source>
        <dbReference type="Pfam" id="PF17109"/>
    </source>
</evidence>
<proteinExistence type="predicted"/>